<accession>A0A1M4WZH9</accession>
<protein>
    <recommendedName>
        <fullName evidence="3">Response regulatory domain-containing protein</fullName>
    </recommendedName>
</protein>
<evidence type="ECO:0008006" key="3">
    <source>
        <dbReference type="Google" id="ProtNLM"/>
    </source>
</evidence>
<dbReference type="EMBL" id="FQVQ01000001">
    <property type="protein sequence ID" value="SHE86473.1"/>
    <property type="molecule type" value="Genomic_DNA"/>
</dbReference>
<organism evidence="1 2">
    <name type="scientific">Flavobacterium fontis</name>
    <dbReference type="NCBI Taxonomy" id="1124188"/>
    <lineage>
        <taxon>Bacteria</taxon>
        <taxon>Pseudomonadati</taxon>
        <taxon>Bacteroidota</taxon>
        <taxon>Flavobacteriia</taxon>
        <taxon>Flavobacteriales</taxon>
        <taxon>Flavobacteriaceae</taxon>
        <taxon>Flavobacterium</taxon>
    </lineage>
</organism>
<dbReference type="OrthoDB" id="1374164at2"/>
<proteinExistence type="predicted"/>
<name>A0A1M4WZH9_9FLAO</name>
<evidence type="ECO:0000313" key="1">
    <source>
        <dbReference type="EMBL" id="SHE86473.1"/>
    </source>
</evidence>
<evidence type="ECO:0000313" key="2">
    <source>
        <dbReference type="Proteomes" id="UP000184147"/>
    </source>
</evidence>
<dbReference type="RefSeq" id="WP_073361146.1">
    <property type="nucleotide sequence ID" value="NZ_FQVQ01000001.1"/>
</dbReference>
<reference evidence="1 2" key="1">
    <citation type="submission" date="2016-11" db="EMBL/GenBank/DDBJ databases">
        <authorList>
            <person name="Jaros S."/>
            <person name="Januszkiewicz K."/>
            <person name="Wedrychowicz H."/>
        </authorList>
    </citation>
    <scope>NUCLEOTIDE SEQUENCE [LARGE SCALE GENOMIC DNA]</scope>
    <source>
        <strain evidence="1 2">DSM 25660</strain>
    </source>
</reference>
<keyword evidence="2" id="KW-1185">Reference proteome</keyword>
<dbReference type="AlphaFoldDB" id="A0A1M4WZH9"/>
<dbReference type="Proteomes" id="UP000184147">
    <property type="component" value="Unassembled WGS sequence"/>
</dbReference>
<gene>
    <name evidence="1" type="ORF">SAMN05444377_101473</name>
</gene>
<sequence>MGAKHHIIVYDTTKGFSSFVKKHFGKTYPIATCTSKKKFSAAQFKSYTICFFIVNDISDLLNLVRLNTLEIPVVVGAASQILDSKIDYVKNERMFALDFSQSKEALLLQLQHYLQVLP</sequence>
<dbReference type="STRING" id="1124188.SAMN05444377_101473"/>